<organism evidence="12 13">
    <name type="scientific">Streptomyces buecherae</name>
    <dbReference type="NCBI Taxonomy" id="2763006"/>
    <lineage>
        <taxon>Bacteria</taxon>
        <taxon>Bacillati</taxon>
        <taxon>Actinomycetota</taxon>
        <taxon>Actinomycetes</taxon>
        <taxon>Kitasatosporales</taxon>
        <taxon>Streptomycetaceae</taxon>
        <taxon>Streptomyces</taxon>
    </lineage>
</organism>
<dbReference type="GO" id="GO:0004719">
    <property type="term" value="F:protein-L-isoaspartate (D-aspartate) O-methyltransferase activity"/>
    <property type="evidence" value="ECO:0007669"/>
    <property type="project" value="UniProtKB-EC"/>
</dbReference>
<proteinExistence type="inferred from homology"/>
<dbReference type="Pfam" id="PF01135">
    <property type="entry name" value="PCMT"/>
    <property type="match status" value="1"/>
</dbReference>
<evidence type="ECO:0000256" key="4">
    <source>
        <dbReference type="ARBA" id="ARBA00013346"/>
    </source>
</evidence>
<evidence type="ECO:0000256" key="5">
    <source>
        <dbReference type="ARBA" id="ARBA00022490"/>
    </source>
</evidence>
<dbReference type="CDD" id="cd02440">
    <property type="entry name" value="AdoMet_MTases"/>
    <property type="match status" value="1"/>
</dbReference>
<comment type="similarity">
    <text evidence="2">Belongs to the methyltransferase superfamily. L-isoaspartyl/D-aspartyl protein methyltransferase family.</text>
</comment>
<evidence type="ECO:0000256" key="7">
    <source>
        <dbReference type="ARBA" id="ARBA00022679"/>
    </source>
</evidence>
<evidence type="ECO:0000256" key="2">
    <source>
        <dbReference type="ARBA" id="ARBA00005369"/>
    </source>
</evidence>
<dbReference type="EMBL" id="CP054929">
    <property type="protein sequence ID" value="QKW52180.1"/>
    <property type="molecule type" value="Genomic_DNA"/>
</dbReference>
<sequence length="391" mass="42152">MTAHTPRERSGHAELGRRLAAAGVLAPDWAPAFADVPRAAFLPEVMWPFDMAAGTSVAVSREGDPAGWQAYADADVPVVTQWDDGAHSGREPGRVSTSSASMPSVVFRMLADLDVRAGDRVLEVGTGTGWNAALLAHRTGAGNVVSVEVDGAVAARARGALERFGAGVRVVHGDGYEGHPEGAPYDRVIVTAGVRRVPFAWVRQTRPGGLVVLPWGTDYGNGDGVARLTVARDGRSAAGFFTGPVEFMKLRAQRLAPVVHGEYVTGGPEERDASTTELTENALLGERFAPQRFAVGLRVPRCQHVVAERRDGSRPVWFYGLDDRSWACVLFRDGASARVWQSGPRRLWDEVEAAYRWWEGEGGPGYERFGLTVSADGQAAWLDAPDRSWPV</sequence>
<evidence type="ECO:0000256" key="8">
    <source>
        <dbReference type="ARBA" id="ARBA00022691"/>
    </source>
</evidence>
<evidence type="ECO:0000256" key="11">
    <source>
        <dbReference type="ARBA" id="ARBA00031350"/>
    </source>
</evidence>
<dbReference type="Proteomes" id="UP000509303">
    <property type="component" value="Chromosome"/>
</dbReference>
<reference evidence="12 13" key="1">
    <citation type="submission" date="2020-06" db="EMBL/GenBank/DDBJ databases">
        <title>Genome mining for natural products.</title>
        <authorList>
            <person name="Zhang B."/>
            <person name="Shi J."/>
            <person name="Ge H."/>
        </authorList>
    </citation>
    <scope>NUCLEOTIDE SEQUENCE [LARGE SCALE GENOMIC DNA]</scope>
    <source>
        <strain evidence="12 13">NA00687</strain>
    </source>
</reference>
<dbReference type="InterPro" id="IPR029063">
    <property type="entry name" value="SAM-dependent_MTases_sf"/>
</dbReference>
<name>A0A7H8NCD8_9ACTN</name>
<keyword evidence="6 12" id="KW-0489">Methyltransferase</keyword>
<evidence type="ECO:0000256" key="1">
    <source>
        <dbReference type="ARBA" id="ARBA00004496"/>
    </source>
</evidence>
<gene>
    <name evidence="12" type="ORF">HUT08_24550</name>
</gene>
<protein>
    <recommendedName>
        <fullName evidence="4">Protein-L-isoaspartate O-methyltransferase</fullName>
        <ecNumber evidence="3">2.1.1.77</ecNumber>
    </recommendedName>
    <alternativeName>
        <fullName evidence="11">L-isoaspartyl protein carboxyl methyltransferase</fullName>
    </alternativeName>
    <alternativeName>
        <fullName evidence="9">Protein L-isoaspartyl methyltransferase</fullName>
    </alternativeName>
    <alternativeName>
        <fullName evidence="10">Protein-beta-aspartate methyltransferase</fullName>
    </alternativeName>
</protein>
<dbReference type="EC" id="2.1.1.77" evidence="3"/>
<keyword evidence="8" id="KW-0949">S-adenosyl-L-methionine</keyword>
<dbReference type="SUPFAM" id="SSF53335">
    <property type="entry name" value="S-adenosyl-L-methionine-dependent methyltransferases"/>
    <property type="match status" value="1"/>
</dbReference>
<dbReference type="PANTHER" id="PTHR11579:SF0">
    <property type="entry name" value="PROTEIN-L-ISOASPARTATE(D-ASPARTATE) O-METHYLTRANSFERASE"/>
    <property type="match status" value="1"/>
</dbReference>
<dbReference type="GO" id="GO:0005737">
    <property type="term" value="C:cytoplasm"/>
    <property type="evidence" value="ECO:0007669"/>
    <property type="project" value="UniProtKB-SubCell"/>
</dbReference>
<accession>A0A7H8NCD8</accession>
<evidence type="ECO:0000313" key="13">
    <source>
        <dbReference type="Proteomes" id="UP000509303"/>
    </source>
</evidence>
<keyword evidence="7 12" id="KW-0808">Transferase</keyword>
<comment type="subcellular location">
    <subcellularLocation>
        <location evidence="1">Cytoplasm</location>
    </subcellularLocation>
</comment>
<keyword evidence="5" id="KW-0963">Cytoplasm</keyword>
<evidence type="ECO:0000256" key="9">
    <source>
        <dbReference type="ARBA" id="ARBA00030757"/>
    </source>
</evidence>
<dbReference type="InterPro" id="IPR000682">
    <property type="entry name" value="PCMT"/>
</dbReference>
<evidence type="ECO:0000313" key="12">
    <source>
        <dbReference type="EMBL" id="QKW52180.1"/>
    </source>
</evidence>
<dbReference type="RefSeq" id="WP_176163886.1">
    <property type="nucleotide sequence ID" value="NZ_CP054929.1"/>
</dbReference>
<evidence type="ECO:0000256" key="10">
    <source>
        <dbReference type="ARBA" id="ARBA00031323"/>
    </source>
</evidence>
<keyword evidence="13" id="KW-1185">Reference proteome</keyword>
<dbReference type="Gene3D" id="3.40.50.150">
    <property type="entry name" value="Vaccinia Virus protein VP39"/>
    <property type="match status" value="1"/>
</dbReference>
<dbReference type="AlphaFoldDB" id="A0A7H8NCD8"/>
<evidence type="ECO:0000256" key="6">
    <source>
        <dbReference type="ARBA" id="ARBA00022603"/>
    </source>
</evidence>
<evidence type="ECO:0000256" key="3">
    <source>
        <dbReference type="ARBA" id="ARBA00011890"/>
    </source>
</evidence>
<dbReference type="PANTHER" id="PTHR11579">
    <property type="entry name" value="PROTEIN-L-ISOASPARTATE O-METHYLTRANSFERASE"/>
    <property type="match status" value="1"/>
</dbReference>
<dbReference type="GO" id="GO:0032259">
    <property type="term" value="P:methylation"/>
    <property type="evidence" value="ECO:0007669"/>
    <property type="project" value="UniProtKB-KW"/>
</dbReference>